<organism evidence="1 2">
    <name type="scientific">Streptococcus parauberis NCFD 2020</name>
    <dbReference type="NCBI Taxonomy" id="873447"/>
    <lineage>
        <taxon>Bacteria</taxon>
        <taxon>Bacillati</taxon>
        <taxon>Bacillota</taxon>
        <taxon>Bacilli</taxon>
        <taxon>Lactobacillales</taxon>
        <taxon>Streptococcaceae</taxon>
        <taxon>Streptococcus</taxon>
    </lineage>
</organism>
<protein>
    <submittedName>
        <fullName evidence="1">Uncharacterized protein</fullName>
    </submittedName>
</protein>
<dbReference type="GeneID" id="61420081"/>
<dbReference type="HOGENOM" id="CLU_2071890_0_0_9"/>
<comment type="caution">
    <text evidence="1">The sequence shown here is derived from an EMBL/GenBank/DDBJ whole genome shotgun (WGS) entry which is preliminary data.</text>
</comment>
<gene>
    <name evidence="1" type="ORF">SPB_0384</name>
</gene>
<evidence type="ECO:0000313" key="1">
    <source>
        <dbReference type="EMBL" id="EGE54686.1"/>
    </source>
</evidence>
<name>F1YYY4_9STRE</name>
<reference evidence="1 2" key="1">
    <citation type="submission" date="2011-02" db="EMBL/GenBank/DDBJ databases">
        <authorList>
            <person name="Stanhope M.J."/>
            <person name="Durkin A.S."/>
            <person name="Hostetler J."/>
            <person name="Kim M."/>
            <person name="Radune D."/>
            <person name="Singh I."/>
            <person name="Town C.D."/>
        </authorList>
    </citation>
    <scope>NUCLEOTIDE SEQUENCE [LARGE SCALE GENOMIC DNA]</scope>
    <source>
        <strain evidence="1 2">NCFD 2020</strain>
    </source>
</reference>
<dbReference type="AlphaFoldDB" id="F1YYY4"/>
<accession>F1YYY4</accession>
<sequence length="108" mass="12612">MITTHEKIGVGYFDTVFANIEIETMADALKNFALNYDLNEESSQGEVLNHFVSTLIKTIDLQNFKLIAPQLFTYSKTYQETVEVYPIKESKEELIYLQKYIDQLIYED</sequence>
<evidence type="ECO:0000313" key="2">
    <source>
        <dbReference type="Proteomes" id="UP000003732"/>
    </source>
</evidence>
<dbReference type="EMBL" id="AEUT02000001">
    <property type="protein sequence ID" value="EGE54686.1"/>
    <property type="molecule type" value="Genomic_DNA"/>
</dbReference>
<dbReference type="RefSeq" id="WP_003105373.1">
    <property type="nucleotide sequence ID" value="NZ_AEUT02000001.1"/>
</dbReference>
<dbReference type="Proteomes" id="UP000003732">
    <property type="component" value="Unassembled WGS sequence"/>
</dbReference>
<proteinExistence type="predicted"/>